<dbReference type="AlphaFoldDB" id="A0AAV6L456"/>
<accession>A0AAV6L456</accession>
<evidence type="ECO:0000313" key="2">
    <source>
        <dbReference type="EMBL" id="KAG5559777.1"/>
    </source>
</evidence>
<proteinExistence type="predicted"/>
<dbReference type="Proteomes" id="UP000823749">
    <property type="component" value="Chromosome 2"/>
</dbReference>
<evidence type="ECO:0000313" key="3">
    <source>
        <dbReference type="Proteomes" id="UP000823749"/>
    </source>
</evidence>
<protein>
    <submittedName>
        <fullName evidence="2">Uncharacterized protein</fullName>
    </submittedName>
</protein>
<reference evidence="2" key="1">
    <citation type="submission" date="2020-08" db="EMBL/GenBank/DDBJ databases">
        <title>Plant Genome Project.</title>
        <authorList>
            <person name="Zhang R.-G."/>
        </authorList>
    </citation>
    <scope>NUCLEOTIDE SEQUENCE</scope>
    <source>
        <strain evidence="2">WSP0</strain>
        <tissue evidence="2">Leaf</tissue>
    </source>
</reference>
<evidence type="ECO:0000256" key="1">
    <source>
        <dbReference type="SAM" id="Coils"/>
    </source>
</evidence>
<keyword evidence="1" id="KW-0175">Coiled coil</keyword>
<dbReference type="EMBL" id="JACTNZ010000002">
    <property type="protein sequence ID" value="KAG5559777.1"/>
    <property type="molecule type" value="Genomic_DNA"/>
</dbReference>
<feature type="coiled-coil region" evidence="1">
    <location>
        <begin position="250"/>
        <end position="284"/>
    </location>
</feature>
<sequence length="302" mass="34850">MAEKREILCVKSRTFQTVQRDFHIVVYPEVMKPTSGFFSSQRSLRATRFISVLLVVTLCIVNKNDLFRLYELLCLRCLFDGLTFLRYYDAVISVNGSICASLKCEKVQKDFVYKVGVWNREEIVFAISTFYNPTICLKKLADVSSEDRSMTFILHIPDHLDPGEIQDLDVPALDMIRKEILTGGHRIIDRDSRIEHIQVEKQTEQDDVVTERASLSIAFLFETLLAETQSNAEVAKEKFDKKLKSFAGIIENLNGDRQSLAEEIRQFKREVLQLGKKAEKDERELEISPKLLDESQVLKQLY</sequence>
<organism evidence="2 3">
    <name type="scientific">Rhododendron griersonianum</name>
    <dbReference type="NCBI Taxonomy" id="479676"/>
    <lineage>
        <taxon>Eukaryota</taxon>
        <taxon>Viridiplantae</taxon>
        <taxon>Streptophyta</taxon>
        <taxon>Embryophyta</taxon>
        <taxon>Tracheophyta</taxon>
        <taxon>Spermatophyta</taxon>
        <taxon>Magnoliopsida</taxon>
        <taxon>eudicotyledons</taxon>
        <taxon>Gunneridae</taxon>
        <taxon>Pentapetalae</taxon>
        <taxon>asterids</taxon>
        <taxon>Ericales</taxon>
        <taxon>Ericaceae</taxon>
        <taxon>Ericoideae</taxon>
        <taxon>Rhodoreae</taxon>
        <taxon>Rhododendron</taxon>
    </lineage>
</organism>
<gene>
    <name evidence="2" type="ORF">RHGRI_003162</name>
</gene>
<comment type="caution">
    <text evidence="2">The sequence shown here is derived from an EMBL/GenBank/DDBJ whole genome shotgun (WGS) entry which is preliminary data.</text>
</comment>
<keyword evidence="3" id="KW-1185">Reference proteome</keyword>
<name>A0AAV6L456_9ERIC</name>